<dbReference type="GO" id="GO:0006271">
    <property type="term" value="P:DNA strand elongation involved in DNA replication"/>
    <property type="evidence" value="ECO:0007669"/>
    <property type="project" value="TreeGrafter"/>
</dbReference>
<evidence type="ECO:0000256" key="1">
    <source>
        <dbReference type="ARBA" id="ARBA00004123"/>
    </source>
</evidence>
<dbReference type="Gene3D" id="3.60.21.50">
    <property type="match status" value="1"/>
</dbReference>
<keyword evidence="8" id="KW-1185">Reference proteome</keyword>
<dbReference type="InterPro" id="IPR024826">
    <property type="entry name" value="DNA_pol_delta/II_ssu"/>
</dbReference>
<dbReference type="GO" id="GO:0043625">
    <property type="term" value="C:delta DNA polymerase complex"/>
    <property type="evidence" value="ECO:0007669"/>
    <property type="project" value="TreeGrafter"/>
</dbReference>
<dbReference type="OrthoDB" id="3763at2759"/>
<feature type="domain" description="DNA polymerase alpha/delta/epsilon subunit B" evidence="5">
    <location>
        <begin position="174"/>
        <end position="385"/>
    </location>
</feature>
<keyword evidence="4" id="KW-0539">Nucleus</keyword>
<keyword evidence="3" id="KW-0235">DNA replication</keyword>
<dbReference type="CDD" id="cd07387">
    <property type="entry name" value="MPP_PolD2_C"/>
    <property type="match status" value="1"/>
</dbReference>
<dbReference type="EMBL" id="CAACVG010015627">
    <property type="protein sequence ID" value="VEN64633.1"/>
    <property type="molecule type" value="Genomic_DNA"/>
</dbReference>
<sequence length="430" mass="49076">MLERAVVEYENLSETFAEQPSDYSRQYCSIYLSRLKAMEEFLKERVKEKWGDKYPICKLYKLVEENYDECIVIGTIFKNQKCKPSILKQLAEASQLEMQPVFSRPDETDQLFVEDELQRYLLLGNIDGKTLVTGITCALLGKDIGKGKFQVKECLFADYRPQIEHPVFSDDLYVVFASGLEFVNSHKFLPNLEMFIFWLSGMLGCDDTVSKIARVILAGNSIRCKAEEHFSSISLTARVPESQETIEAVARFDSFLKQVCQLVAVDVMPGKHDPSNHILPQKQMHFCMFPKSKVYKSFTPVTNPYSFSLDKLRILGTSGQPIDQILHYSDVADPLDAMEKCLQWNHIAPTAPDTLGCFPYYDRDPFIINDCPHVFFTGNQQQFDTRMVTGEKGQQVTLIAIPEFSSTFEVAVLNLKDMSCRPMSFKIHAS</sequence>
<dbReference type="PANTHER" id="PTHR10416:SF0">
    <property type="entry name" value="DNA POLYMERASE DELTA SUBUNIT 2"/>
    <property type="match status" value="1"/>
</dbReference>
<organism evidence="7 8">
    <name type="scientific">Callosobruchus maculatus</name>
    <name type="common">Southern cowpea weevil</name>
    <name type="synonym">Pulse bruchid</name>
    <dbReference type="NCBI Taxonomy" id="64391"/>
    <lineage>
        <taxon>Eukaryota</taxon>
        <taxon>Metazoa</taxon>
        <taxon>Ecdysozoa</taxon>
        <taxon>Arthropoda</taxon>
        <taxon>Hexapoda</taxon>
        <taxon>Insecta</taxon>
        <taxon>Pterygota</taxon>
        <taxon>Neoptera</taxon>
        <taxon>Endopterygota</taxon>
        <taxon>Coleoptera</taxon>
        <taxon>Polyphaga</taxon>
        <taxon>Cucujiformia</taxon>
        <taxon>Chrysomeloidea</taxon>
        <taxon>Chrysomelidae</taxon>
        <taxon>Bruchinae</taxon>
        <taxon>Bruchini</taxon>
        <taxon>Callosobruchus</taxon>
    </lineage>
</organism>
<evidence type="ECO:0000256" key="2">
    <source>
        <dbReference type="ARBA" id="ARBA00006035"/>
    </source>
</evidence>
<dbReference type="PANTHER" id="PTHR10416">
    <property type="entry name" value="DNA POLYMERASE DELTA SUBUNIT 2"/>
    <property type="match status" value="1"/>
</dbReference>
<accession>A0A653DWN6</accession>
<dbReference type="InterPro" id="IPR041863">
    <property type="entry name" value="PolD2_C"/>
</dbReference>
<dbReference type="InterPro" id="IPR040663">
    <property type="entry name" value="DNA_pol_D_N"/>
</dbReference>
<evidence type="ECO:0000259" key="5">
    <source>
        <dbReference type="Pfam" id="PF04042"/>
    </source>
</evidence>
<evidence type="ECO:0000256" key="3">
    <source>
        <dbReference type="ARBA" id="ARBA00022705"/>
    </source>
</evidence>
<comment type="subcellular location">
    <subcellularLocation>
        <location evidence="1">Nucleus</location>
    </subcellularLocation>
</comment>
<dbReference type="Pfam" id="PF04042">
    <property type="entry name" value="DNA_pol_E_B"/>
    <property type="match status" value="1"/>
</dbReference>
<dbReference type="InterPro" id="IPR007185">
    <property type="entry name" value="DNA_pol_a/d/e_bsu"/>
</dbReference>
<protein>
    <recommendedName>
        <fullName evidence="9">DNA polymerase delta small subunit</fullName>
    </recommendedName>
</protein>
<proteinExistence type="inferred from homology"/>
<evidence type="ECO:0000259" key="6">
    <source>
        <dbReference type="Pfam" id="PF18018"/>
    </source>
</evidence>
<reference evidence="7 8" key="1">
    <citation type="submission" date="2019-01" db="EMBL/GenBank/DDBJ databases">
        <authorList>
            <person name="Sayadi A."/>
        </authorList>
    </citation>
    <scope>NUCLEOTIDE SEQUENCE [LARGE SCALE GENOMIC DNA]</scope>
</reference>
<feature type="domain" description="DNA polymerase delta subunit OB-fold" evidence="6">
    <location>
        <begin position="26"/>
        <end position="153"/>
    </location>
</feature>
<gene>
    <name evidence="7" type="ORF">CALMAC_LOCUS21116</name>
</gene>
<evidence type="ECO:0000313" key="8">
    <source>
        <dbReference type="Proteomes" id="UP000410492"/>
    </source>
</evidence>
<dbReference type="Proteomes" id="UP000410492">
    <property type="component" value="Unassembled WGS sequence"/>
</dbReference>
<dbReference type="AlphaFoldDB" id="A0A653DWN6"/>
<dbReference type="GO" id="GO:0003677">
    <property type="term" value="F:DNA binding"/>
    <property type="evidence" value="ECO:0007669"/>
    <property type="project" value="InterPro"/>
</dbReference>
<comment type="similarity">
    <text evidence="2">Belongs to the DNA polymerase delta/II small subunit family.</text>
</comment>
<name>A0A653DWN6_CALMS</name>
<dbReference type="Pfam" id="PF18018">
    <property type="entry name" value="DNA_pol_D_N"/>
    <property type="match status" value="1"/>
</dbReference>
<evidence type="ECO:0000256" key="4">
    <source>
        <dbReference type="ARBA" id="ARBA00023242"/>
    </source>
</evidence>
<evidence type="ECO:0000313" key="7">
    <source>
        <dbReference type="EMBL" id="VEN64633.1"/>
    </source>
</evidence>
<evidence type="ECO:0008006" key="9">
    <source>
        <dbReference type="Google" id="ProtNLM"/>
    </source>
</evidence>